<feature type="non-terminal residue" evidence="1">
    <location>
        <position position="1"/>
    </location>
</feature>
<evidence type="ECO:0000313" key="1">
    <source>
        <dbReference type="EMBL" id="SVC13739.1"/>
    </source>
</evidence>
<gene>
    <name evidence="1" type="ORF">METZ01_LOCUS266593</name>
</gene>
<sequence length="138" mass="16165">FDKYFASDVRIPKKEILDRLRNELSGILNYALEGLRHYHEMGLNPPKKVIQATQEYRNEEDDVARWFEDCVEPSEEGRTVTKVAYQSFKEWFEDNDGGRPITQHLFSSRMGAMGYRSEKIGGKRLFLGIKVLQDNRTF</sequence>
<dbReference type="AlphaFoldDB" id="A0A382JPS9"/>
<evidence type="ECO:0008006" key="2">
    <source>
        <dbReference type="Google" id="ProtNLM"/>
    </source>
</evidence>
<name>A0A382JPS9_9ZZZZ</name>
<organism evidence="1">
    <name type="scientific">marine metagenome</name>
    <dbReference type="NCBI Taxonomy" id="408172"/>
    <lineage>
        <taxon>unclassified sequences</taxon>
        <taxon>metagenomes</taxon>
        <taxon>ecological metagenomes</taxon>
    </lineage>
</organism>
<proteinExistence type="predicted"/>
<reference evidence="1" key="1">
    <citation type="submission" date="2018-05" db="EMBL/GenBank/DDBJ databases">
        <authorList>
            <person name="Lanie J.A."/>
            <person name="Ng W.-L."/>
            <person name="Kazmierczak K.M."/>
            <person name="Andrzejewski T.M."/>
            <person name="Davidsen T.M."/>
            <person name="Wayne K.J."/>
            <person name="Tettelin H."/>
            <person name="Glass J.I."/>
            <person name="Rusch D."/>
            <person name="Podicherti R."/>
            <person name="Tsui H.-C.T."/>
            <person name="Winkler M.E."/>
        </authorList>
    </citation>
    <scope>NUCLEOTIDE SEQUENCE</scope>
</reference>
<accession>A0A382JPS9</accession>
<dbReference type="EMBL" id="UINC01075498">
    <property type="protein sequence ID" value="SVC13739.1"/>
    <property type="molecule type" value="Genomic_DNA"/>
</dbReference>
<protein>
    <recommendedName>
        <fullName evidence="2">DNA primase/nucleoside triphosphatase C-terminal domain-containing protein</fullName>
    </recommendedName>
</protein>